<protein>
    <recommendedName>
        <fullName evidence="4">PepSY domain-containing protein</fullName>
    </recommendedName>
</protein>
<dbReference type="OrthoDB" id="8548190at2"/>
<evidence type="ECO:0000256" key="1">
    <source>
        <dbReference type="SAM" id="SignalP"/>
    </source>
</evidence>
<organism evidence="2 3">
    <name type="scientific">Nitrosomonas communis</name>
    <dbReference type="NCBI Taxonomy" id="44574"/>
    <lineage>
        <taxon>Bacteria</taxon>
        <taxon>Pseudomonadati</taxon>
        <taxon>Pseudomonadota</taxon>
        <taxon>Betaproteobacteria</taxon>
        <taxon>Nitrosomonadales</taxon>
        <taxon>Nitrosomonadaceae</taxon>
        <taxon>Nitrosomonas</taxon>
    </lineage>
</organism>
<name>A0A1I4VF82_9PROT</name>
<dbReference type="RefSeq" id="WP_074906964.1">
    <property type="nucleotide sequence ID" value="NZ_FOUB01000081.1"/>
</dbReference>
<evidence type="ECO:0000313" key="2">
    <source>
        <dbReference type="EMBL" id="SFM99743.1"/>
    </source>
</evidence>
<keyword evidence="1" id="KW-0732">Signal</keyword>
<proteinExistence type="predicted"/>
<dbReference type="AlphaFoldDB" id="A0A1I4VF82"/>
<feature type="chain" id="PRO_5010227882" description="PepSY domain-containing protein" evidence="1">
    <location>
        <begin position="23"/>
        <end position="106"/>
    </location>
</feature>
<dbReference type="EMBL" id="FOUB01000081">
    <property type="protein sequence ID" value="SFM99743.1"/>
    <property type="molecule type" value="Genomic_DNA"/>
</dbReference>
<gene>
    <name evidence="2" type="ORF">SAMN05421863_108114</name>
</gene>
<dbReference type="Proteomes" id="UP000183287">
    <property type="component" value="Unassembled WGS sequence"/>
</dbReference>
<feature type="signal peptide" evidence="1">
    <location>
        <begin position="1"/>
        <end position="22"/>
    </location>
</feature>
<accession>A0A1I4VF82</accession>
<evidence type="ECO:0008006" key="4">
    <source>
        <dbReference type="Google" id="ProtNLM"/>
    </source>
</evidence>
<dbReference type="SUPFAM" id="SSF160574">
    <property type="entry name" value="BT0923-like"/>
    <property type="match status" value="1"/>
</dbReference>
<evidence type="ECO:0000313" key="3">
    <source>
        <dbReference type="Proteomes" id="UP000183287"/>
    </source>
</evidence>
<keyword evidence="3" id="KW-1185">Reference proteome</keyword>
<reference evidence="3" key="1">
    <citation type="submission" date="2016-10" db="EMBL/GenBank/DDBJ databases">
        <authorList>
            <person name="Varghese N."/>
            <person name="Submissions S."/>
        </authorList>
    </citation>
    <scope>NUCLEOTIDE SEQUENCE [LARGE SCALE GENOMIC DNA]</scope>
    <source>
        <strain evidence="3">Nm44</strain>
    </source>
</reference>
<sequence>MNVKILVLITLMVLFFVTSSSADVLDENVPLFQVPEKAQHAIKEHSQNGMIENIEKRTMKKKVIIYKAKVIKPDGKIIEVTVEEDGTFVETQHSHKPHSHRLKLRE</sequence>